<feature type="compositionally biased region" description="Basic and acidic residues" evidence="1">
    <location>
        <begin position="100"/>
        <end position="115"/>
    </location>
</feature>
<organism evidence="2 3">
    <name type="scientific">Tetrahymena thermophila (strain SB210)</name>
    <dbReference type="NCBI Taxonomy" id="312017"/>
    <lineage>
        <taxon>Eukaryota</taxon>
        <taxon>Sar</taxon>
        <taxon>Alveolata</taxon>
        <taxon>Ciliophora</taxon>
        <taxon>Intramacronucleata</taxon>
        <taxon>Oligohymenophorea</taxon>
        <taxon>Hymenostomatida</taxon>
        <taxon>Tetrahymenina</taxon>
        <taxon>Tetrahymenidae</taxon>
        <taxon>Tetrahymena</taxon>
    </lineage>
</organism>
<name>Q248F2_TETTS</name>
<evidence type="ECO:0000313" key="3">
    <source>
        <dbReference type="Proteomes" id="UP000009168"/>
    </source>
</evidence>
<feature type="compositionally biased region" description="Low complexity" evidence="1">
    <location>
        <begin position="9"/>
        <end position="26"/>
    </location>
</feature>
<sequence length="303" mass="33929">MNKAPTNSTAKQPNNTTQNKTVVNTAKSSTVTKAPVNTTASKSVSSTQPKPVNNTAKTSNIKPTSTNSTKVSSTSTAKSSSSKPDAKLTTNKTSTTTQQKKPDQKPDAQQVKEVKQEPIVKKMNVEHIKLQQLFNKIEEYRDKNRSLLIIDKLQANDSFTFFKYKGYIADVSEYLIKEQTNTQNREKSVETARKQVVYSLKAGGTLVFFVDSMLVDLPNFFKEAQFFSPSQLFVPEEVQKDTYYVQKLLKEEENVDGFGNKGGYYPKKEFAATILSKTSDMEPDELIKKLNMPADLFDCIIIS</sequence>
<keyword evidence="3" id="KW-1185">Reference proteome</keyword>
<dbReference type="OrthoDB" id="426293at2759"/>
<dbReference type="HOGENOM" id="CLU_919735_0_0_1"/>
<protein>
    <submittedName>
        <fullName evidence="2">Uncharacterized protein</fullName>
    </submittedName>
</protein>
<feature type="compositionally biased region" description="Low complexity" evidence="1">
    <location>
        <begin position="64"/>
        <end position="99"/>
    </location>
</feature>
<feature type="region of interest" description="Disordered" evidence="1">
    <location>
        <begin position="1"/>
        <end position="115"/>
    </location>
</feature>
<dbReference type="InParanoid" id="Q248F2"/>
<feature type="compositionally biased region" description="Polar residues" evidence="1">
    <location>
        <begin position="27"/>
        <end position="63"/>
    </location>
</feature>
<evidence type="ECO:0000313" key="2">
    <source>
        <dbReference type="EMBL" id="EAS04093.1"/>
    </source>
</evidence>
<gene>
    <name evidence="2" type="ORF">TTHERM_00532150</name>
</gene>
<dbReference type="Proteomes" id="UP000009168">
    <property type="component" value="Unassembled WGS sequence"/>
</dbReference>
<proteinExistence type="predicted"/>
<dbReference type="OMA" id="WPKKELH"/>
<dbReference type="EMBL" id="GG662455">
    <property type="protein sequence ID" value="EAS04093.1"/>
    <property type="molecule type" value="Genomic_DNA"/>
</dbReference>
<dbReference type="GeneID" id="7830937"/>
<accession>Q248F2</accession>
<reference evidence="3" key="1">
    <citation type="journal article" date="2006" name="PLoS Biol.">
        <title>Macronuclear genome sequence of the ciliate Tetrahymena thermophila, a model eukaryote.</title>
        <authorList>
            <person name="Eisen J.A."/>
            <person name="Coyne R.S."/>
            <person name="Wu M."/>
            <person name="Wu D."/>
            <person name="Thiagarajan M."/>
            <person name="Wortman J.R."/>
            <person name="Badger J.H."/>
            <person name="Ren Q."/>
            <person name="Amedeo P."/>
            <person name="Jones K.M."/>
            <person name="Tallon L.J."/>
            <person name="Delcher A.L."/>
            <person name="Salzberg S.L."/>
            <person name="Silva J.C."/>
            <person name="Haas B.J."/>
            <person name="Majoros W.H."/>
            <person name="Farzad M."/>
            <person name="Carlton J.M."/>
            <person name="Smith R.K. Jr."/>
            <person name="Garg J."/>
            <person name="Pearlman R.E."/>
            <person name="Karrer K.M."/>
            <person name="Sun L."/>
            <person name="Manning G."/>
            <person name="Elde N.C."/>
            <person name="Turkewitz A.P."/>
            <person name="Asai D.J."/>
            <person name="Wilkes D.E."/>
            <person name="Wang Y."/>
            <person name="Cai H."/>
            <person name="Collins K."/>
            <person name="Stewart B.A."/>
            <person name="Lee S.R."/>
            <person name="Wilamowska K."/>
            <person name="Weinberg Z."/>
            <person name="Ruzzo W.L."/>
            <person name="Wloga D."/>
            <person name="Gaertig J."/>
            <person name="Frankel J."/>
            <person name="Tsao C.-C."/>
            <person name="Gorovsky M.A."/>
            <person name="Keeling P.J."/>
            <person name="Waller R.F."/>
            <person name="Patron N.J."/>
            <person name="Cherry J.M."/>
            <person name="Stover N.A."/>
            <person name="Krieger C.J."/>
            <person name="del Toro C."/>
            <person name="Ryder H.F."/>
            <person name="Williamson S.C."/>
            <person name="Barbeau R.A."/>
            <person name="Hamilton E.P."/>
            <person name="Orias E."/>
        </authorList>
    </citation>
    <scope>NUCLEOTIDE SEQUENCE [LARGE SCALE GENOMIC DNA]</scope>
    <source>
        <strain evidence="3">SB210</strain>
    </source>
</reference>
<dbReference type="RefSeq" id="XP_001024338.1">
    <property type="nucleotide sequence ID" value="XM_001024338.1"/>
</dbReference>
<dbReference type="eggNOG" id="ENOG502SSIB">
    <property type="taxonomic scope" value="Eukaryota"/>
</dbReference>
<dbReference type="AlphaFoldDB" id="Q248F2"/>
<evidence type="ECO:0000256" key="1">
    <source>
        <dbReference type="SAM" id="MobiDB-lite"/>
    </source>
</evidence>
<dbReference type="KEGG" id="tet:TTHERM_00532150"/>